<comment type="subcellular location">
    <subcellularLocation>
        <location evidence="1">Cell membrane</location>
        <topology evidence="1">Multi-pass membrane protein</topology>
    </subcellularLocation>
</comment>
<feature type="transmembrane region" description="Helical" evidence="6">
    <location>
        <begin position="370"/>
        <end position="398"/>
    </location>
</feature>
<dbReference type="EMBL" id="CP072943">
    <property type="protein sequence ID" value="QTX32401.1"/>
    <property type="molecule type" value="Genomic_DNA"/>
</dbReference>
<feature type="transmembrane region" description="Helical" evidence="6">
    <location>
        <begin position="214"/>
        <end position="233"/>
    </location>
</feature>
<keyword evidence="3 6" id="KW-0812">Transmembrane</keyword>
<organism evidence="7 8">
    <name type="scientific">Aminithiophilus ramosus</name>
    <dbReference type="NCBI Taxonomy" id="3029084"/>
    <lineage>
        <taxon>Bacteria</taxon>
        <taxon>Thermotogati</taxon>
        <taxon>Synergistota</taxon>
        <taxon>Synergistia</taxon>
        <taxon>Synergistales</taxon>
        <taxon>Aminithiophilaceae</taxon>
        <taxon>Aminithiophilus</taxon>
    </lineage>
</organism>
<evidence type="ECO:0000256" key="2">
    <source>
        <dbReference type="ARBA" id="ARBA00022475"/>
    </source>
</evidence>
<feature type="transmembrane region" description="Helical" evidence="6">
    <location>
        <begin position="114"/>
        <end position="133"/>
    </location>
</feature>
<dbReference type="PANTHER" id="PTHR42770">
    <property type="entry name" value="AMINO ACID TRANSPORTER-RELATED"/>
    <property type="match status" value="1"/>
</dbReference>
<keyword evidence="5 6" id="KW-0472">Membrane</keyword>
<dbReference type="Gene3D" id="1.20.1740.10">
    <property type="entry name" value="Amino acid/polyamine transporter I"/>
    <property type="match status" value="1"/>
</dbReference>
<dbReference type="Proteomes" id="UP000671879">
    <property type="component" value="Chromosome"/>
</dbReference>
<keyword evidence="4 6" id="KW-1133">Transmembrane helix</keyword>
<dbReference type="GO" id="GO:0016020">
    <property type="term" value="C:membrane"/>
    <property type="evidence" value="ECO:0007669"/>
    <property type="project" value="UniProtKB-SubCell"/>
</dbReference>
<keyword evidence="8" id="KW-1185">Reference proteome</keyword>
<feature type="transmembrane region" description="Helical" evidence="6">
    <location>
        <begin position="335"/>
        <end position="358"/>
    </location>
</feature>
<evidence type="ECO:0000313" key="7">
    <source>
        <dbReference type="EMBL" id="QTX32401.1"/>
    </source>
</evidence>
<evidence type="ECO:0000256" key="4">
    <source>
        <dbReference type="ARBA" id="ARBA00022989"/>
    </source>
</evidence>
<evidence type="ECO:0000256" key="3">
    <source>
        <dbReference type="ARBA" id="ARBA00022692"/>
    </source>
</evidence>
<accession>A0A9Q7A846</accession>
<evidence type="ECO:0000256" key="6">
    <source>
        <dbReference type="SAM" id="Phobius"/>
    </source>
</evidence>
<dbReference type="InterPro" id="IPR050367">
    <property type="entry name" value="APC_superfamily"/>
</dbReference>
<keyword evidence="2" id="KW-1003">Cell membrane</keyword>
<feature type="transmembrane region" description="Helical" evidence="6">
    <location>
        <begin position="145"/>
        <end position="164"/>
    </location>
</feature>
<proteinExistence type="predicted"/>
<feature type="transmembrane region" description="Helical" evidence="6">
    <location>
        <begin position="84"/>
        <end position="108"/>
    </location>
</feature>
<feature type="transmembrane region" description="Helical" evidence="6">
    <location>
        <begin position="184"/>
        <end position="202"/>
    </location>
</feature>
<dbReference type="AlphaFoldDB" id="A0A9Q7A846"/>
<dbReference type="KEGG" id="aram:KAR29_00145"/>
<name>A0A9Q7A846_9BACT</name>
<dbReference type="PIRSF" id="PIRSF006060">
    <property type="entry name" value="AA_transporter"/>
    <property type="match status" value="1"/>
</dbReference>
<feature type="transmembrane region" description="Helical" evidence="6">
    <location>
        <begin position="253"/>
        <end position="286"/>
    </location>
</feature>
<dbReference type="Pfam" id="PF13520">
    <property type="entry name" value="AA_permease_2"/>
    <property type="match status" value="1"/>
</dbReference>
<reference evidence="8" key="1">
    <citation type="submission" date="2021-04" db="EMBL/GenBank/DDBJ databases">
        <title>A novel Synergistetes isolate from a pyrite-forming mixed culture.</title>
        <authorList>
            <person name="Bunk B."/>
            <person name="Sproer C."/>
            <person name="Spring S."/>
            <person name="Pester M."/>
        </authorList>
    </citation>
    <scope>NUCLEOTIDE SEQUENCE [LARGE SCALE GENOMIC DNA]</scope>
    <source>
        <strain evidence="8">J.5.4.2-T.3.5.2</strain>
    </source>
</reference>
<feature type="transmembrane region" description="Helical" evidence="6">
    <location>
        <begin position="44"/>
        <end position="63"/>
    </location>
</feature>
<dbReference type="InterPro" id="IPR002293">
    <property type="entry name" value="AA/rel_permease1"/>
</dbReference>
<evidence type="ECO:0000256" key="1">
    <source>
        <dbReference type="ARBA" id="ARBA00004651"/>
    </source>
</evidence>
<protein>
    <submittedName>
        <fullName evidence="7">Amino acid permease</fullName>
    </submittedName>
</protein>
<evidence type="ECO:0000256" key="5">
    <source>
        <dbReference type="ARBA" id="ARBA00023136"/>
    </source>
</evidence>
<dbReference type="PANTHER" id="PTHR42770:SF13">
    <property type="entry name" value="L-METHIONINE_BRANCHED-CHAIN AMINO ACID EXPORTER YJEH"/>
    <property type="match status" value="1"/>
</dbReference>
<dbReference type="RefSeq" id="WP_274373634.1">
    <property type="nucleotide sequence ID" value="NZ_CP072943.1"/>
</dbReference>
<sequence>MRKKMSVPALAGLLVGPVLGSGILLLPPLVLQGARALSFEAWALTVLLMGLFAAVTAALSLRFPGDGGLTEAVGRAFGPAFRDVCGCLLAGAVCFGPAAVLLTAGQYLAGESLLSGRALAGALFLALPAFFVIRRRAAFVGHLALWASSLIAVVLLAASLYVLFHPAEPLLLDRPSPLQFGKVVMLLFWAVIGWEILGNYSAEIETPERTIPKAAGLAFAAVAAVDLAVAAALPRSPATEGALPSMTDLLRPLFGLLATPLLLLLGTLLCLCTYVMIVGGVARLVASLAERGRLPRFLAVRNEGGVPARAASALTAMHVVQIGAVALGLVDVADLIGVANGLFLLNALLVVAAGARLFPSPAARWGSLALAPGFLLLFAMADRLSLLAAVAALLVSLAGGGKEGSPLLGGGWAEAEGVRGGD</sequence>
<gene>
    <name evidence="7" type="ORF">KAR29_00145</name>
</gene>
<evidence type="ECO:0000313" key="8">
    <source>
        <dbReference type="Proteomes" id="UP000671879"/>
    </source>
</evidence>